<organism evidence="2 4">
    <name type="scientific">Sphingobium yanoikuyae</name>
    <name type="common">Sphingomonas yanoikuyae</name>
    <dbReference type="NCBI Taxonomy" id="13690"/>
    <lineage>
        <taxon>Bacteria</taxon>
        <taxon>Pseudomonadati</taxon>
        <taxon>Pseudomonadota</taxon>
        <taxon>Alphaproteobacteria</taxon>
        <taxon>Sphingomonadales</taxon>
        <taxon>Sphingomonadaceae</taxon>
        <taxon>Sphingobium</taxon>
    </lineage>
</organism>
<accession>A0A3G2UP42</accession>
<name>A0A3G2UP42_SPHYA</name>
<evidence type="ECO:0000313" key="3">
    <source>
        <dbReference type="EMBL" id="QNG49497.1"/>
    </source>
</evidence>
<evidence type="ECO:0000313" key="4">
    <source>
        <dbReference type="Proteomes" id="UP000280708"/>
    </source>
</evidence>
<sequence>MTIEIVLGLPHLANGPLLARAAALCAPVLISANCLSRWRKADGWRQWSGWRTGTLANARDLASLDLDSAGYTMMVRYRGLPWSIADYMTLAASYPFRRISSVDYCCEHEVAHDREEVLDRVARTAATNRECFARAGDLGIRQRFMPVIQGREPDDYARSLDSIDAIVLPGSVIGIGSMCRRPTHGPQGLIAVVERLTHILPIGTKAHLFGVKGDALPYLAPFARWIASIDSQGWGIAARRHALRHRISKTDRLAADFMDRWYRTQCARLLEPPRFLTEAADIPVRPPPLDPWEQAIAQARAEIRDLIETGELDHDAITDAWVEGWAADIWHSRRPETPRYVA</sequence>
<protein>
    <recommendedName>
        <fullName evidence="1">DeoxyPurine in DNA protein A domain-containing protein</fullName>
    </recommendedName>
</protein>
<evidence type="ECO:0000259" key="1">
    <source>
        <dbReference type="Pfam" id="PF23859"/>
    </source>
</evidence>
<geneLocation type="plasmid" evidence="3 5">
    <name>unnamed1</name>
</geneLocation>
<geneLocation type="plasmid" evidence="4">
    <name>pf1</name>
</geneLocation>
<dbReference type="EMBL" id="CP060123">
    <property type="protein sequence ID" value="QNG49497.1"/>
    <property type="molecule type" value="Genomic_DNA"/>
</dbReference>
<dbReference type="GO" id="GO:0006400">
    <property type="term" value="P:tRNA modification"/>
    <property type="evidence" value="ECO:0007669"/>
    <property type="project" value="InterPro"/>
</dbReference>
<dbReference type="Pfam" id="PF23859">
    <property type="entry name" value="DpdA"/>
    <property type="match status" value="1"/>
</dbReference>
<keyword evidence="2" id="KW-0614">Plasmid</keyword>
<dbReference type="AlphaFoldDB" id="A0A3G2UP42"/>
<dbReference type="Proteomes" id="UP000515377">
    <property type="component" value="Plasmid unnamed1"/>
</dbReference>
<dbReference type="InterPro" id="IPR055645">
    <property type="entry name" value="DpdA"/>
</dbReference>
<reference evidence="2 4" key="1">
    <citation type="submission" date="2018-10" db="EMBL/GenBank/DDBJ databases">
        <title>Characterization and genome analysis of a novel bacterium Sphingobium yanoikuyae SJTF8 capable of degrading PAHs.</title>
        <authorList>
            <person name="Yin C."/>
            <person name="Xiong W."/>
            <person name="Liang R."/>
        </authorList>
    </citation>
    <scope>NUCLEOTIDE SEQUENCE [LARGE SCALE GENOMIC DNA]</scope>
    <source>
        <strain evidence="2 4">SJTF8</strain>
        <plasmid evidence="4">pf1</plasmid>
        <plasmid evidence="2">pF1</plasmid>
    </source>
</reference>
<dbReference type="Proteomes" id="UP000280708">
    <property type="component" value="Plasmid pF1"/>
</dbReference>
<dbReference type="EMBL" id="CP033227">
    <property type="protein sequence ID" value="AYO75802.1"/>
    <property type="molecule type" value="Genomic_DNA"/>
</dbReference>
<dbReference type="RefSeq" id="WP_069336074.1">
    <property type="nucleotide sequence ID" value="NZ_CP033227.1"/>
</dbReference>
<dbReference type="InterPro" id="IPR036511">
    <property type="entry name" value="TGT-like_sf"/>
</dbReference>
<gene>
    <name evidence="2" type="ORF">EBF16_02195</name>
    <name evidence="3" type="ORF">H3V42_32230</name>
</gene>
<evidence type="ECO:0000313" key="5">
    <source>
        <dbReference type="Proteomes" id="UP000515377"/>
    </source>
</evidence>
<dbReference type="SUPFAM" id="SSF51713">
    <property type="entry name" value="tRNA-guanine transglycosylase"/>
    <property type="match status" value="1"/>
</dbReference>
<feature type="domain" description="DeoxyPurine in DNA protein A" evidence="1">
    <location>
        <begin position="62"/>
        <end position="243"/>
    </location>
</feature>
<proteinExistence type="predicted"/>
<evidence type="ECO:0000313" key="2">
    <source>
        <dbReference type="EMBL" id="AYO75802.1"/>
    </source>
</evidence>
<geneLocation type="plasmid" evidence="2">
    <name>pF1</name>
</geneLocation>
<dbReference type="Gene3D" id="3.20.20.105">
    <property type="entry name" value="Queuine tRNA-ribosyltransferase-like"/>
    <property type="match status" value="1"/>
</dbReference>
<reference evidence="3 5" key="2">
    <citation type="submission" date="2020-07" db="EMBL/GenBank/DDBJ databases">
        <title>Whole genome sequence of Sphingobium yanoikuyae A3.</title>
        <authorList>
            <person name="Han S.-S."/>
        </authorList>
    </citation>
    <scope>NUCLEOTIDE SEQUENCE [LARGE SCALE GENOMIC DNA]</scope>
    <source>
        <strain evidence="3 5">A3</strain>
        <plasmid evidence="3 5">unnamed1</plasmid>
    </source>
</reference>